<evidence type="ECO:0000313" key="2">
    <source>
        <dbReference type="Proteomes" id="UP000006431"/>
    </source>
</evidence>
<proteinExistence type="predicted"/>
<sequence>MPKYIASKNNESVIFEFQKDGKPIRKWVKKEDIILLTDNKDYFLETVKHFKDIEATQQKLVDEAHEQLNKSIEAFTETMNSEIDEYSEIRDSSDVPCILKDL</sequence>
<dbReference type="eggNOG" id="ENOG5031AX6">
    <property type="taxonomic scope" value="Bacteria"/>
</dbReference>
<accession>H1FYG1</accession>
<dbReference type="PATRIC" id="fig|929558.5.peg.1058"/>
<organism evidence="1 2">
    <name type="scientific">Sulfurimonas gotlandica (strain DSM 19862 / JCM 16533 / GD1)</name>
    <dbReference type="NCBI Taxonomy" id="929558"/>
    <lineage>
        <taxon>Bacteria</taxon>
        <taxon>Pseudomonadati</taxon>
        <taxon>Campylobacterota</taxon>
        <taxon>Epsilonproteobacteria</taxon>
        <taxon>Campylobacterales</taxon>
        <taxon>Sulfurimonadaceae</taxon>
        <taxon>Sulfurimonas</taxon>
    </lineage>
</organism>
<gene>
    <name evidence="1" type="ORF">SMGD1_1063</name>
</gene>
<dbReference type="Proteomes" id="UP000006431">
    <property type="component" value="Unassembled WGS sequence"/>
</dbReference>
<name>H1FYG1_SULGG</name>
<comment type="caution">
    <text evidence="1">The sequence shown here is derived from an EMBL/GenBank/DDBJ whole genome shotgun (WGS) entry which is preliminary data.</text>
</comment>
<dbReference type="STRING" id="929558.SMGD1_1063"/>
<dbReference type="RefSeq" id="WP_008340845.1">
    <property type="nucleotide sequence ID" value="NZ_DS995286.1"/>
</dbReference>
<evidence type="ECO:0000313" key="1">
    <source>
        <dbReference type="EMBL" id="EHP29587.1"/>
    </source>
</evidence>
<dbReference type="HOGENOM" id="CLU_2276024_0_0_7"/>
<dbReference type="EMBL" id="AFRZ01000001">
    <property type="protein sequence ID" value="EHP29587.1"/>
    <property type="molecule type" value="Genomic_DNA"/>
</dbReference>
<keyword evidence="2" id="KW-1185">Reference proteome</keyword>
<protein>
    <submittedName>
        <fullName evidence="1">Uncharacterized protein</fullName>
    </submittedName>
</protein>
<reference evidence="1 2" key="1">
    <citation type="journal article" date="2012" name="Proc. Natl. Acad. Sci. U.S.A.">
        <title>Genome and physiology of a model Epsilonproteobacterium responsible for sulfide detoxification in marine oxygen depletion zones.</title>
        <authorList>
            <person name="Grote J."/>
            <person name="Schott T."/>
            <person name="Bruckner C.G."/>
            <person name="Glockner F.O."/>
            <person name="Jost G."/>
            <person name="Teeling H."/>
            <person name="Labrenz M."/>
            <person name="Jurgens K."/>
        </authorList>
    </citation>
    <scope>NUCLEOTIDE SEQUENCE [LARGE SCALE GENOMIC DNA]</scope>
    <source>
        <strain evidence="1 2">GD1</strain>
    </source>
</reference>
<dbReference type="AlphaFoldDB" id="H1FYG1"/>